<evidence type="ECO:0000313" key="4">
    <source>
        <dbReference type="Proteomes" id="UP000522663"/>
    </source>
</evidence>
<evidence type="ECO:0000256" key="1">
    <source>
        <dbReference type="SAM" id="MobiDB-lite"/>
    </source>
</evidence>
<proteinExistence type="predicted"/>
<feature type="non-terminal residue" evidence="3">
    <location>
        <position position="69"/>
    </location>
</feature>
<dbReference type="Pfam" id="PF07679">
    <property type="entry name" value="I-set"/>
    <property type="match status" value="1"/>
</dbReference>
<name>A0A7K9ZBC5_9GALL</name>
<evidence type="ECO:0000259" key="2">
    <source>
        <dbReference type="PROSITE" id="PS50835"/>
    </source>
</evidence>
<comment type="caution">
    <text evidence="3">The sequence shown here is derived from an EMBL/GenBank/DDBJ whole genome shotgun (WGS) entry which is preliminary data.</text>
</comment>
<dbReference type="InterPro" id="IPR013098">
    <property type="entry name" value="Ig_I-set"/>
</dbReference>
<organism evidence="3 4">
    <name type="scientific">Odontophorus gujanensis</name>
    <name type="common">marbled wood quail</name>
    <dbReference type="NCBI Taxonomy" id="886794"/>
    <lineage>
        <taxon>Eukaryota</taxon>
        <taxon>Metazoa</taxon>
        <taxon>Chordata</taxon>
        <taxon>Craniata</taxon>
        <taxon>Vertebrata</taxon>
        <taxon>Euteleostomi</taxon>
        <taxon>Archelosauria</taxon>
        <taxon>Archosauria</taxon>
        <taxon>Dinosauria</taxon>
        <taxon>Saurischia</taxon>
        <taxon>Theropoda</taxon>
        <taxon>Coelurosauria</taxon>
        <taxon>Aves</taxon>
        <taxon>Neognathae</taxon>
        <taxon>Galloanserae</taxon>
        <taxon>Galliformes</taxon>
        <taxon>Odontophoridae</taxon>
        <taxon>Odontophorus</taxon>
    </lineage>
</organism>
<dbReference type="SUPFAM" id="SSF48726">
    <property type="entry name" value="Immunoglobulin"/>
    <property type="match status" value="1"/>
</dbReference>
<dbReference type="InterPro" id="IPR013783">
    <property type="entry name" value="Ig-like_fold"/>
</dbReference>
<dbReference type="EMBL" id="VXAB01025449">
    <property type="protein sequence ID" value="NXJ16951.1"/>
    <property type="molecule type" value="Genomic_DNA"/>
</dbReference>
<accession>A0A7K9ZBC5</accession>
<feature type="non-terminal residue" evidence="3">
    <location>
        <position position="1"/>
    </location>
</feature>
<dbReference type="Proteomes" id="UP000522663">
    <property type="component" value="Unassembled WGS sequence"/>
</dbReference>
<reference evidence="3 4" key="1">
    <citation type="submission" date="2019-09" db="EMBL/GenBank/DDBJ databases">
        <title>Bird 10,000 Genomes (B10K) Project - Family phase.</title>
        <authorList>
            <person name="Zhang G."/>
        </authorList>
    </citation>
    <scope>NUCLEOTIDE SEQUENCE [LARGE SCALE GENOMIC DNA]</scope>
    <source>
        <strain evidence="3">B10K-DU-001-53</strain>
        <tissue evidence="3">Muscle</tissue>
    </source>
</reference>
<dbReference type="InterPro" id="IPR036179">
    <property type="entry name" value="Ig-like_dom_sf"/>
</dbReference>
<dbReference type="PROSITE" id="PS50835">
    <property type="entry name" value="IG_LIKE"/>
    <property type="match status" value="1"/>
</dbReference>
<sequence>LPCHAEGDPVPTTRCARDGGTPGDGDGRIVSRGDAGSYTCTATNKHGSARRSVYVTVECEWGAGVPWSC</sequence>
<dbReference type="OrthoDB" id="6250964at2759"/>
<gene>
    <name evidence="3" type="primary">Icam5</name>
    <name evidence="3" type="ORF">ODOGUJ_R14993</name>
</gene>
<evidence type="ECO:0000313" key="3">
    <source>
        <dbReference type="EMBL" id="NXJ16951.1"/>
    </source>
</evidence>
<protein>
    <submittedName>
        <fullName evidence="3">ICAM5 protein</fullName>
    </submittedName>
</protein>
<keyword evidence="4" id="KW-1185">Reference proteome</keyword>
<feature type="domain" description="Ig-like" evidence="2">
    <location>
        <begin position="1"/>
        <end position="56"/>
    </location>
</feature>
<dbReference type="InterPro" id="IPR007110">
    <property type="entry name" value="Ig-like_dom"/>
</dbReference>
<feature type="region of interest" description="Disordered" evidence="1">
    <location>
        <begin position="1"/>
        <end position="30"/>
    </location>
</feature>
<dbReference type="Gene3D" id="2.60.40.10">
    <property type="entry name" value="Immunoglobulins"/>
    <property type="match status" value="1"/>
</dbReference>
<dbReference type="AlphaFoldDB" id="A0A7K9ZBC5"/>